<evidence type="ECO:0000259" key="3">
    <source>
        <dbReference type="PROSITE" id="PS50102"/>
    </source>
</evidence>
<dbReference type="Gene3D" id="3.30.70.330">
    <property type="match status" value="1"/>
</dbReference>
<dbReference type="Pfam" id="PF00076">
    <property type="entry name" value="RRM_1"/>
    <property type="match status" value="1"/>
</dbReference>
<dbReference type="InterPro" id="IPR000504">
    <property type="entry name" value="RRM_dom"/>
</dbReference>
<dbReference type="GeneID" id="66071271"/>
<feature type="domain" description="RRM" evidence="3">
    <location>
        <begin position="41"/>
        <end position="119"/>
    </location>
</feature>
<dbReference type="SUPFAM" id="SSF54928">
    <property type="entry name" value="RNA-binding domain, RBD"/>
    <property type="match status" value="1"/>
</dbReference>
<dbReference type="EMBL" id="CM032190">
    <property type="protein sequence ID" value="KAG7086225.1"/>
    <property type="molecule type" value="Genomic_DNA"/>
</dbReference>
<dbReference type="SMART" id="SM00360">
    <property type="entry name" value="RRM"/>
    <property type="match status" value="1"/>
</dbReference>
<evidence type="ECO:0000313" key="5">
    <source>
        <dbReference type="Proteomes" id="UP001049176"/>
    </source>
</evidence>
<accession>A0A9P7UL99</accession>
<evidence type="ECO:0000256" key="2">
    <source>
        <dbReference type="SAM" id="MobiDB-lite"/>
    </source>
</evidence>
<dbReference type="GO" id="GO:0003723">
    <property type="term" value="F:RNA binding"/>
    <property type="evidence" value="ECO:0007669"/>
    <property type="project" value="UniProtKB-UniRule"/>
</dbReference>
<organism evidence="4 5">
    <name type="scientific">Marasmius oreades</name>
    <name type="common">fairy-ring Marasmius</name>
    <dbReference type="NCBI Taxonomy" id="181124"/>
    <lineage>
        <taxon>Eukaryota</taxon>
        <taxon>Fungi</taxon>
        <taxon>Dikarya</taxon>
        <taxon>Basidiomycota</taxon>
        <taxon>Agaricomycotina</taxon>
        <taxon>Agaricomycetes</taxon>
        <taxon>Agaricomycetidae</taxon>
        <taxon>Agaricales</taxon>
        <taxon>Marasmiineae</taxon>
        <taxon>Marasmiaceae</taxon>
        <taxon>Marasmius</taxon>
    </lineage>
</organism>
<feature type="region of interest" description="Disordered" evidence="2">
    <location>
        <begin position="118"/>
        <end position="168"/>
    </location>
</feature>
<dbReference type="KEGG" id="more:E1B28_002195"/>
<evidence type="ECO:0000313" key="4">
    <source>
        <dbReference type="EMBL" id="KAG7086225.1"/>
    </source>
</evidence>
<protein>
    <recommendedName>
        <fullName evidence="3">RRM domain-containing protein</fullName>
    </recommendedName>
</protein>
<name>A0A9P7UL99_9AGAR</name>
<reference evidence="4" key="1">
    <citation type="journal article" date="2021" name="Genome Biol. Evol.">
        <title>The assembled and annotated genome of the fairy-ring fungus Marasmius oreades.</title>
        <authorList>
            <person name="Hiltunen M."/>
            <person name="Ament-Velasquez S.L."/>
            <person name="Johannesson H."/>
        </authorList>
    </citation>
    <scope>NUCLEOTIDE SEQUENCE</scope>
    <source>
        <strain evidence="4">03SP1</strain>
    </source>
</reference>
<keyword evidence="5" id="KW-1185">Reference proteome</keyword>
<sequence>MKYEEEIKIRRRSFSPRGRGDDEEELEQTSRGRRGRDNEGNNLHIKGLSRRIDDRGLLETFSKAGRVQKAQVVYDPHTRESRGFGFVTMESPEEAIAAMTFFNATEVMGKVITVERARRGRARTPTPGKYYGPPKKFTYERQYDPVPYDSRYAREKRGRGRYRDWRDDDDFDRRRSYRRRDSEDWNRRR</sequence>
<comment type="caution">
    <text evidence="4">The sequence shown here is derived from an EMBL/GenBank/DDBJ whole genome shotgun (WGS) entry which is preliminary data.</text>
</comment>
<proteinExistence type="predicted"/>
<dbReference type="AlphaFoldDB" id="A0A9P7UL99"/>
<dbReference type="InterPro" id="IPR012677">
    <property type="entry name" value="Nucleotide-bd_a/b_plait_sf"/>
</dbReference>
<dbReference type="InterPro" id="IPR050441">
    <property type="entry name" value="RBM"/>
</dbReference>
<feature type="compositionally biased region" description="Basic and acidic residues" evidence="2">
    <location>
        <begin position="151"/>
        <end position="168"/>
    </location>
</feature>
<dbReference type="PANTHER" id="PTHR48034">
    <property type="entry name" value="TRANSFORMER-2 SEX-DETERMINING PROTEIN-RELATED"/>
    <property type="match status" value="1"/>
</dbReference>
<keyword evidence="1" id="KW-0694">RNA-binding</keyword>
<dbReference type="InterPro" id="IPR035979">
    <property type="entry name" value="RBD_domain_sf"/>
</dbReference>
<dbReference type="OrthoDB" id="6159137at2759"/>
<dbReference type="Proteomes" id="UP001049176">
    <property type="component" value="Chromosome 10"/>
</dbReference>
<evidence type="ECO:0000256" key="1">
    <source>
        <dbReference type="PROSITE-ProRule" id="PRU00176"/>
    </source>
</evidence>
<gene>
    <name evidence="4" type="ORF">E1B28_002195</name>
</gene>
<feature type="compositionally biased region" description="Low complexity" evidence="2">
    <location>
        <begin position="123"/>
        <end position="136"/>
    </location>
</feature>
<feature type="region of interest" description="Disordered" evidence="2">
    <location>
        <begin position="1"/>
        <end position="44"/>
    </location>
</feature>
<dbReference type="RefSeq" id="XP_043002696.1">
    <property type="nucleotide sequence ID" value="XM_043159098.1"/>
</dbReference>
<dbReference type="PROSITE" id="PS50102">
    <property type="entry name" value="RRM"/>
    <property type="match status" value="1"/>
</dbReference>